<dbReference type="OrthoDB" id="10252554at2759"/>
<dbReference type="SUPFAM" id="SSF47769">
    <property type="entry name" value="SAM/Pointed domain"/>
    <property type="match status" value="1"/>
</dbReference>
<dbReference type="EMBL" id="GG738873">
    <property type="protein sequence ID" value="EFC43543.1"/>
    <property type="molecule type" value="Genomic_DNA"/>
</dbReference>
<organism evidence="4">
    <name type="scientific">Naegleria gruberi</name>
    <name type="common">Amoeba</name>
    <dbReference type="NCBI Taxonomy" id="5762"/>
    <lineage>
        <taxon>Eukaryota</taxon>
        <taxon>Discoba</taxon>
        <taxon>Heterolobosea</taxon>
        <taxon>Tetramitia</taxon>
        <taxon>Eutetramitia</taxon>
        <taxon>Vahlkampfiidae</taxon>
        <taxon>Naegleria</taxon>
    </lineage>
</organism>
<dbReference type="VEuPathDB" id="AmoebaDB:NAEGRDRAFT_68582"/>
<evidence type="ECO:0000259" key="2">
    <source>
        <dbReference type="PROSITE" id="PS50105"/>
    </source>
</evidence>
<protein>
    <submittedName>
        <fullName evidence="3">Predicted protein</fullName>
    </submittedName>
</protein>
<feature type="region of interest" description="Disordered" evidence="1">
    <location>
        <begin position="616"/>
        <end position="642"/>
    </location>
</feature>
<proteinExistence type="predicted"/>
<dbReference type="RefSeq" id="XP_002676287.1">
    <property type="nucleotide sequence ID" value="XM_002676241.1"/>
</dbReference>
<sequence length="642" mass="73007">MKPLKSDRVQDWNKKDIQTWLSLNGLSEYYIDFVECGITDGSLLKNKIGGISSEQDLKNWVSNFVFAFGHLRKLYSAINHLKDNAFVFNMESVNFESERQKNDKLSGKSSSFVSKATVIDSGMIRNRDVRTLTAHEVVSLIRNDSRIVKLKDENLGIGAWSKEHEETFLSHKIDGQIFINITKPSDYGDYVFDKLRPVYSDGLRAELFETLTKISQDIYGNGYRYVDPIDRSSTTVSDIISQSGQSSDSSFPLLTHQEQLGVIIGKIRQSSKKVQNMSDDDLKEYAENLCTIEGLKKAYLNKEFNAIKKLFSSMRNISQHGSKGFSLNSKSESKSLIGMTDSASLDKLPSDIEEAEELSKKLATRFRDTIKVKLVIAEIAKNKKERTMRRLLSPIMSSVSMSPQFGLFHSGVILGPWLIEWNSSSLCIPRRCYSNAATLAIDIQEISTKNLDVAIEKVSQVISEWNVHRAYSQHSSNCQHFVDDICKALGIKMNFSGSMQHYVEKLRTKGLCNIRWRVPDDIRELVGIKEKKITFYTHKQLDILVCTILSKIPDFQEKYEEDYMLLKSFDRAFWLRSFKSPQNANYHAITPEENRKYSGLKSEDDDDMGVFGECDDEGDGNGDGTGCPFGHPESRSFTADWW</sequence>
<name>D2VI69_NAEGR</name>
<dbReference type="PROSITE" id="PS50105">
    <property type="entry name" value="SAM_DOMAIN"/>
    <property type="match status" value="1"/>
</dbReference>
<evidence type="ECO:0000256" key="1">
    <source>
        <dbReference type="SAM" id="MobiDB-lite"/>
    </source>
</evidence>
<feature type="domain" description="SAM" evidence="2">
    <location>
        <begin position="12"/>
        <end position="84"/>
    </location>
</feature>
<evidence type="ECO:0000313" key="4">
    <source>
        <dbReference type="Proteomes" id="UP000006671"/>
    </source>
</evidence>
<dbReference type="AlphaFoldDB" id="D2VI69"/>
<dbReference type="eggNOG" id="ENOG502SXI2">
    <property type="taxonomic scope" value="Eukaryota"/>
</dbReference>
<dbReference type="KEGG" id="ngr:NAEGRDRAFT_68582"/>
<gene>
    <name evidence="3" type="ORF">NAEGRDRAFT_68582</name>
</gene>
<dbReference type="OMA" id="CIPRRCY"/>
<evidence type="ECO:0000313" key="3">
    <source>
        <dbReference type="EMBL" id="EFC43543.1"/>
    </source>
</evidence>
<dbReference type="InParanoid" id="D2VI69"/>
<keyword evidence="4" id="KW-1185">Reference proteome</keyword>
<dbReference type="Gene3D" id="1.10.150.50">
    <property type="entry name" value="Transcription Factor, Ets-1"/>
    <property type="match status" value="1"/>
</dbReference>
<dbReference type="InterPro" id="IPR013761">
    <property type="entry name" value="SAM/pointed_sf"/>
</dbReference>
<dbReference type="Proteomes" id="UP000006671">
    <property type="component" value="Unassembled WGS sequence"/>
</dbReference>
<reference evidence="3 4" key="1">
    <citation type="journal article" date="2010" name="Cell">
        <title>The genome of Naegleria gruberi illuminates early eukaryotic versatility.</title>
        <authorList>
            <person name="Fritz-Laylin L.K."/>
            <person name="Prochnik S.E."/>
            <person name="Ginger M.L."/>
            <person name="Dacks J.B."/>
            <person name="Carpenter M.L."/>
            <person name="Field M.C."/>
            <person name="Kuo A."/>
            <person name="Paredez A."/>
            <person name="Chapman J."/>
            <person name="Pham J."/>
            <person name="Shu S."/>
            <person name="Neupane R."/>
            <person name="Cipriano M."/>
            <person name="Mancuso J."/>
            <person name="Tu H."/>
            <person name="Salamov A."/>
            <person name="Lindquist E."/>
            <person name="Shapiro H."/>
            <person name="Lucas S."/>
            <person name="Grigoriev I.V."/>
            <person name="Cande W.Z."/>
            <person name="Fulton C."/>
            <person name="Rokhsar D.S."/>
            <person name="Dawson S.C."/>
        </authorList>
    </citation>
    <scope>NUCLEOTIDE SEQUENCE [LARGE SCALE GENOMIC DNA]</scope>
    <source>
        <strain evidence="3 4">NEG-M</strain>
    </source>
</reference>
<accession>D2VI69</accession>
<dbReference type="GeneID" id="8853423"/>
<dbReference type="InterPro" id="IPR001660">
    <property type="entry name" value="SAM"/>
</dbReference>